<protein>
    <recommendedName>
        <fullName evidence="5">RING-type domain-containing protein</fullName>
    </recommendedName>
</protein>
<dbReference type="Gene3D" id="3.30.40.10">
    <property type="entry name" value="Zinc/RING finger domain, C3HC4 (zinc finger)"/>
    <property type="match status" value="1"/>
</dbReference>
<keyword evidence="2" id="KW-0862">Zinc</keyword>
<dbReference type="InterPro" id="IPR013083">
    <property type="entry name" value="Znf_RING/FYVE/PHD"/>
</dbReference>
<organism evidence="6 7">
    <name type="scientific">Arctia plantaginis</name>
    <name type="common">Wood tiger moth</name>
    <name type="synonym">Phalaena plantaginis</name>
    <dbReference type="NCBI Taxonomy" id="874455"/>
    <lineage>
        <taxon>Eukaryota</taxon>
        <taxon>Metazoa</taxon>
        <taxon>Ecdysozoa</taxon>
        <taxon>Arthropoda</taxon>
        <taxon>Hexapoda</taxon>
        <taxon>Insecta</taxon>
        <taxon>Pterygota</taxon>
        <taxon>Neoptera</taxon>
        <taxon>Endopterygota</taxon>
        <taxon>Lepidoptera</taxon>
        <taxon>Glossata</taxon>
        <taxon>Ditrysia</taxon>
        <taxon>Noctuoidea</taxon>
        <taxon>Erebidae</taxon>
        <taxon>Arctiinae</taxon>
        <taxon>Arctia</taxon>
    </lineage>
</organism>
<gene>
    <name evidence="6" type="ORF">APLA_LOCUS12146</name>
</gene>
<dbReference type="PROSITE" id="PS50089">
    <property type="entry name" value="ZF_RING_2"/>
    <property type="match status" value="1"/>
</dbReference>
<name>A0A8S1AS09_ARCPL</name>
<evidence type="ECO:0000256" key="4">
    <source>
        <dbReference type="SAM" id="MobiDB-lite"/>
    </source>
</evidence>
<dbReference type="OrthoDB" id="10538550at2759"/>
<feature type="domain" description="RING-type" evidence="5">
    <location>
        <begin position="24"/>
        <end position="57"/>
    </location>
</feature>
<dbReference type="EMBL" id="CADEBD010000337">
    <property type="protein sequence ID" value="CAB3247847.1"/>
    <property type="molecule type" value="Genomic_DNA"/>
</dbReference>
<feature type="compositionally biased region" description="Polar residues" evidence="4">
    <location>
        <begin position="130"/>
        <end position="155"/>
    </location>
</feature>
<evidence type="ECO:0000256" key="3">
    <source>
        <dbReference type="PROSITE-ProRule" id="PRU00175"/>
    </source>
</evidence>
<keyword evidence="1 3" id="KW-0479">Metal-binding</keyword>
<reference evidence="6 7" key="1">
    <citation type="submission" date="2020-04" db="EMBL/GenBank/DDBJ databases">
        <authorList>
            <person name="Wallbank WR R."/>
            <person name="Pardo Diaz C."/>
            <person name="Kozak K."/>
            <person name="Martin S."/>
            <person name="Jiggins C."/>
            <person name="Moest M."/>
            <person name="Warren A I."/>
            <person name="Byers J.R.P. K."/>
            <person name="Montejo-Kovacevich G."/>
            <person name="Yen C E."/>
        </authorList>
    </citation>
    <scope>NUCLEOTIDE SEQUENCE [LARGE SCALE GENOMIC DNA]</scope>
</reference>
<dbReference type="GO" id="GO:0008270">
    <property type="term" value="F:zinc ion binding"/>
    <property type="evidence" value="ECO:0007669"/>
    <property type="project" value="UniProtKB-KW"/>
</dbReference>
<proteinExistence type="predicted"/>
<evidence type="ECO:0000259" key="5">
    <source>
        <dbReference type="PROSITE" id="PS50089"/>
    </source>
</evidence>
<evidence type="ECO:0000256" key="2">
    <source>
        <dbReference type="ARBA" id="ARBA00022833"/>
    </source>
</evidence>
<accession>A0A8S1AS09</accession>
<evidence type="ECO:0000256" key="1">
    <source>
        <dbReference type="ARBA" id="ARBA00022771"/>
    </source>
</evidence>
<dbReference type="AlphaFoldDB" id="A0A8S1AS09"/>
<evidence type="ECO:0000313" key="7">
    <source>
        <dbReference type="Proteomes" id="UP000494256"/>
    </source>
</evidence>
<sequence>MSLKDLNLVTLTKLTSEYTDHLKCIECCKYYIAPATAACGHTLCHTCWRGRRICPLCACSLDRKSLKLNLPLQNLTNHIQTLGEAFEKLFKIQLDEFSLDTPGDIESDKDPVKNVKDWLTSSQNHFSAPIQNSETFSQDSQQPQNPIEISASNVIIHTKEKKS</sequence>
<comment type="caution">
    <text evidence="6">The sequence shown here is derived from an EMBL/GenBank/DDBJ whole genome shotgun (WGS) entry which is preliminary data.</text>
</comment>
<feature type="region of interest" description="Disordered" evidence="4">
    <location>
        <begin position="130"/>
        <end position="163"/>
    </location>
</feature>
<dbReference type="Proteomes" id="UP000494256">
    <property type="component" value="Unassembled WGS sequence"/>
</dbReference>
<dbReference type="CDD" id="cd16449">
    <property type="entry name" value="RING-HC"/>
    <property type="match status" value="1"/>
</dbReference>
<dbReference type="SUPFAM" id="SSF57850">
    <property type="entry name" value="RING/U-box"/>
    <property type="match status" value="1"/>
</dbReference>
<dbReference type="InterPro" id="IPR001841">
    <property type="entry name" value="Znf_RING"/>
</dbReference>
<evidence type="ECO:0000313" key="6">
    <source>
        <dbReference type="EMBL" id="CAB3247847.1"/>
    </source>
</evidence>
<keyword evidence="1 3" id="KW-0863">Zinc-finger</keyword>